<evidence type="ECO:0008006" key="10">
    <source>
        <dbReference type="Google" id="ProtNLM"/>
    </source>
</evidence>
<evidence type="ECO:0000256" key="2">
    <source>
        <dbReference type="ARBA" id="ARBA00022588"/>
    </source>
</evidence>
<keyword evidence="3" id="KW-0732">Signal</keyword>
<evidence type="ECO:0000256" key="4">
    <source>
        <dbReference type="ARBA" id="ARBA00022859"/>
    </source>
</evidence>
<dbReference type="EMBL" id="CATNWA010017608">
    <property type="protein sequence ID" value="CAI9601808.1"/>
    <property type="molecule type" value="Genomic_DNA"/>
</dbReference>
<evidence type="ECO:0000313" key="8">
    <source>
        <dbReference type="EMBL" id="CAI9601808.1"/>
    </source>
</evidence>
<sequence>CPTIIRRAEWGGKTPTCKKLSTPVENVIIHHTETPPCNSRATCSNQAKNIQNYHMKTRGWCDIAYNFLIGEDGAAVYEGRGWTIQGGHAKEVYNPISIGISFIGTFTRRTPNTAALNAAKQLIACGVARNVIKSNYVLKGHRNVMSTSCPGDRLYNVIKGWPRFKA</sequence>
<dbReference type="InterPro" id="IPR006619">
    <property type="entry name" value="PGRP_domain_met/bac"/>
</dbReference>
<dbReference type="InterPro" id="IPR036505">
    <property type="entry name" value="Amidase/PGRP_sf"/>
</dbReference>
<evidence type="ECO:0000313" key="9">
    <source>
        <dbReference type="Proteomes" id="UP001162483"/>
    </source>
</evidence>
<organism evidence="8 9">
    <name type="scientific">Staurois parvus</name>
    <dbReference type="NCBI Taxonomy" id="386267"/>
    <lineage>
        <taxon>Eukaryota</taxon>
        <taxon>Metazoa</taxon>
        <taxon>Chordata</taxon>
        <taxon>Craniata</taxon>
        <taxon>Vertebrata</taxon>
        <taxon>Euteleostomi</taxon>
        <taxon>Amphibia</taxon>
        <taxon>Batrachia</taxon>
        <taxon>Anura</taxon>
        <taxon>Neobatrachia</taxon>
        <taxon>Ranoidea</taxon>
        <taxon>Ranidae</taxon>
        <taxon>Staurois</taxon>
    </lineage>
</organism>
<evidence type="ECO:0000256" key="1">
    <source>
        <dbReference type="ARBA" id="ARBA00007553"/>
    </source>
</evidence>
<dbReference type="PIRSF" id="PIRSF037945">
    <property type="entry name" value="PGRPs"/>
    <property type="match status" value="1"/>
</dbReference>
<dbReference type="SMART" id="SM00644">
    <property type="entry name" value="Ami_2"/>
    <property type="match status" value="1"/>
</dbReference>
<reference evidence="8" key="1">
    <citation type="submission" date="2023-05" db="EMBL/GenBank/DDBJ databases">
        <authorList>
            <person name="Stuckert A."/>
        </authorList>
    </citation>
    <scope>NUCLEOTIDE SEQUENCE</scope>
</reference>
<evidence type="ECO:0000256" key="3">
    <source>
        <dbReference type="ARBA" id="ARBA00022729"/>
    </source>
</evidence>
<protein>
    <recommendedName>
        <fullName evidence="10">Peptidoglycan-recognition protein</fullName>
    </recommendedName>
</protein>
<dbReference type="CDD" id="cd06583">
    <property type="entry name" value="PGRP"/>
    <property type="match status" value="1"/>
</dbReference>
<dbReference type="InterPro" id="IPR015510">
    <property type="entry name" value="PGRP"/>
</dbReference>
<dbReference type="Proteomes" id="UP001162483">
    <property type="component" value="Unassembled WGS sequence"/>
</dbReference>
<dbReference type="PANTHER" id="PTHR11022">
    <property type="entry name" value="PEPTIDOGLYCAN RECOGNITION PROTEIN"/>
    <property type="match status" value="1"/>
</dbReference>
<comment type="similarity">
    <text evidence="1">Belongs to the N-acetylmuramoyl-L-alanine amidase 2 family.</text>
</comment>
<proteinExistence type="inferred from homology"/>
<accession>A0ABN9FZD5</accession>
<feature type="domain" description="Peptidoglycan recognition protein family" evidence="7">
    <location>
        <begin position="2"/>
        <end position="145"/>
    </location>
</feature>
<dbReference type="InterPro" id="IPR017331">
    <property type="entry name" value="Peptidoglycan_recognition"/>
</dbReference>
<comment type="caution">
    <text evidence="8">The sequence shown here is derived from an EMBL/GenBank/DDBJ whole genome shotgun (WGS) entry which is preliminary data.</text>
</comment>
<evidence type="ECO:0000259" key="6">
    <source>
        <dbReference type="SMART" id="SM00644"/>
    </source>
</evidence>
<name>A0ABN9FZD5_9NEOB</name>
<gene>
    <name evidence="8" type="ORF">SPARVUS_LOCUS13030367</name>
</gene>
<evidence type="ECO:0000256" key="5">
    <source>
        <dbReference type="ARBA" id="ARBA00023157"/>
    </source>
</evidence>
<feature type="non-terminal residue" evidence="8">
    <location>
        <position position="1"/>
    </location>
</feature>
<keyword evidence="9" id="KW-1185">Reference proteome</keyword>
<dbReference type="SUPFAM" id="SSF55846">
    <property type="entry name" value="N-acetylmuramoyl-L-alanine amidase-like"/>
    <property type="match status" value="1"/>
</dbReference>
<dbReference type="SMART" id="SM00701">
    <property type="entry name" value="PGRP"/>
    <property type="match status" value="1"/>
</dbReference>
<keyword evidence="5" id="KW-1015">Disulfide bond</keyword>
<feature type="domain" description="N-acetylmuramoyl-L-alanine amidase" evidence="6">
    <location>
        <begin position="12"/>
        <end position="151"/>
    </location>
</feature>
<dbReference type="Pfam" id="PF01510">
    <property type="entry name" value="Amidase_2"/>
    <property type="match status" value="1"/>
</dbReference>
<dbReference type="Gene3D" id="3.40.80.10">
    <property type="entry name" value="Peptidoglycan recognition protein-like"/>
    <property type="match status" value="1"/>
</dbReference>
<keyword evidence="2" id="KW-0399">Innate immunity</keyword>
<keyword evidence="4" id="KW-0391">Immunity</keyword>
<dbReference type="PANTHER" id="PTHR11022:SF12">
    <property type="entry name" value="PEPTIDOGLYCAN RECOGNITION PROTEIN 3"/>
    <property type="match status" value="1"/>
</dbReference>
<evidence type="ECO:0000259" key="7">
    <source>
        <dbReference type="SMART" id="SM00701"/>
    </source>
</evidence>
<dbReference type="InterPro" id="IPR002502">
    <property type="entry name" value="Amidase_domain"/>
</dbReference>